<sequence length="146" mass="16538">MELNELLNGRDAMWKGSNINAVRGRFSSQETPSTRVISQNVMSPEQDILKENVDFLITSLKSVDSLTVILFKAKVISQVDRKEILQSREEKERKEVFVEKLTTLVDSATFGTFLDALQKTGQEELSESLKKQLGMHQVAQHVAWLS</sequence>
<dbReference type="GO" id="GO:0042981">
    <property type="term" value="P:regulation of apoptotic process"/>
    <property type="evidence" value="ECO:0007669"/>
    <property type="project" value="InterPro"/>
</dbReference>
<dbReference type="Gene3D" id="1.10.533.10">
    <property type="entry name" value="Death Domain, Fas"/>
    <property type="match status" value="1"/>
</dbReference>
<gene>
    <name evidence="2" type="ORF">DSTB1V02_LOCUS13456</name>
</gene>
<keyword evidence="3" id="KW-1185">Reference proteome</keyword>
<dbReference type="EMBL" id="CAJPEV010006448">
    <property type="protein sequence ID" value="CAG0904129.1"/>
    <property type="molecule type" value="Genomic_DNA"/>
</dbReference>
<dbReference type="InterPro" id="IPR001315">
    <property type="entry name" value="CARD"/>
</dbReference>
<dbReference type="Proteomes" id="UP000677054">
    <property type="component" value="Unassembled WGS sequence"/>
</dbReference>
<dbReference type="SUPFAM" id="SSF47986">
    <property type="entry name" value="DEATH domain"/>
    <property type="match status" value="1"/>
</dbReference>
<evidence type="ECO:0000313" key="2">
    <source>
        <dbReference type="EMBL" id="CAD7253709.1"/>
    </source>
</evidence>
<protein>
    <recommendedName>
        <fullName evidence="1">CARD domain-containing protein</fullName>
    </recommendedName>
</protein>
<dbReference type="PROSITE" id="PS50209">
    <property type="entry name" value="CARD"/>
    <property type="match status" value="1"/>
</dbReference>
<name>A0A7R9AGA7_9CRUS</name>
<evidence type="ECO:0000259" key="1">
    <source>
        <dbReference type="PROSITE" id="PS50209"/>
    </source>
</evidence>
<evidence type="ECO:0000313" key="3">
    <source>
        <dbReference type="Proteomes" id="UP000677054"/>
    </source>
</evidence>
<proteinExistence type="predicted"/>
<dbReference type="EMBL" id="LR905965">
    <property type="protein sequence ID" value="CAD7253709.1"/>
    <property type="molecule type" value="Genomic_DNA"/>
</dbReference>
<dbReference type="AlphaFoldDB" id="A0A7R9AGA7"/>
<dbReference type="CDD" id="cd01671">
    <property type="entry name" value="CARD"/>
    <property type="match status" value="1"/>
</dbReference>
<organism evidence="2">
    <name type="scientific">Darwinula stevensoni</name>
    <dbReference type="NCBI Taxonomy" id="69355"/>
    <lineage>
        <taxon>Eukaryota</taxon>
        <taxon>Metazoa</taxon>
        <taxon>Ecdysozoa</taxon>
        <taxon>Arthropoda</taxon>
        <taxon>Crustacea</taxon>
        <taxon>Oligostraca</taxon>
        <taxon>Ostracoda</taxon>
        <taxon>Podocopa</taxon>
        <taxon>Podocopida</taxon>
        <taxon>Darwinulocopina</taxon>
        <taxon>Darwinuloidea</taxon>
        <taxon>Darwinulidae</taxon>
        <taxon>Darwinula</taxon>
    </lineage>
</organism>
<dbReference type="InterPro" id="IPR011029">
    <property type="entry name" value="DEATH-like_dom_sf"/>
</dbReference>
<accession>A0A7R9AGA7</accession>
<reference evidence="2" key="1">
    <citation type="submission" date="2020-11" db="EMBL/GenBank/DDBJ databases">
        <authorList>
            <person name="Tran Van P."/>
        </authorList>
    </citation>
    <scope>NUCLEOTIDE SEQUENCE</scope>
</reference>
<feature type="domain" description="CARD" evidence="1">
    <location>
        <begin position="41"/>
        <end position="132"/>
    </location>
</feature>